<feature type="chain" id="PRO_5014875059" description="Gram-positive cocci surface proteins LPxTG domain-containing protein" evidence="4">
    <location>
        <begin position="24"/>
        <end position="374"/>
    </location>
</feature>
<dbReference type="RefSeq" id="WP_101811657.1">
    <property type="nucleotide sequence ID" value="NZ_PKGI01000023.1"/>
</dbReference>
<dbReference type="EMBL" id="PKGI01000023">
    <property type="protein sequence ID" value="PLA76718.1"/>
    <property type="molecule type" value="Genomic_DNA"/>
</dbReference>
<keyword evidence="4" id="KW-0732">Signal</keyword>
<keyword evidence="3" id="KW-0472">Membrane</keyword>
<feature type="region of interest" description="Disordered" evidence="2">
    <location>
        <begin position="252"/>
        <end position="328"/>
    </location>
</feature>
<evidence type="ECO:0000313" key="5">
    <source>
        <dbReference type="EMBL" id="PLA76718.1"/>
    </source>
</evidence>
<protein>
    <recommendedName>
        <fullName evidence="7">Gram-positive cocci surface proteins LPxTG domain-containing protein</fullName>
    </recommendedName>
</protein>
<evidence type="ECO:0000256" key="1">
    <source>
        <dbReference type="SAM" id="Coils"/>
    </source>
</evidence>
<sequence>MQTKAYLGGAGLLLLAPPTTALASPLKQTISQNLNAHQQRLSFLTSFQARLNQTQGLLDPGVAYPSLQATYQEWLTTSQAITNLTKQIGVLKTQLAAKQTDLDQTLVNQAQLNDHLAAVKLQLQDLSANKAELTQELADLKEQLANASVQPDELTARIAELTAKLAQLTDQLAELTRTQADLEANLTELATKLARLKEELATMTAQLNLLTSQLNQLEAKQVQLVARFHSTLATLISQEQTTVTNLTNQLKTSQQHLTSQPLTLRTAKQRTSVSFPPSPKQISFSQPSYQPNYQVQANPTTPLPVAKQTKAAQTKKPSTSQTKGDGKLASYTAPQAKFTKKEKHHSATSWLYSLLAAAFALFSAGFFYQRTRRD</sequence>
<organism evidence="5 6">
    <name type="scientific">Ligilactobacillus agilis</name>
    <dbReference type="NCBI Taxonomy" id="1601"/>
    <lineage>
        <taxon>Bacteria</taxon>
        <taxon>Bacillati</taxon>
        <taxon>Bacillota</taxon>
        <taxon>Bacilli</taxon>
        <taxon>Lactobacillales</taxon>
        <taxon>Lactobacillaceae</taxon>
        <taxon>Ligilactobacillus</taxon>
    </lineage>
</organism>
<feature type="compositionally biased region" description="Low complexity" evidence="2">
    <location>
        <begin position="306"/>
        <end position="316"/>
    </location>
</feature>
<dbReference type="AlphaFoldDB" id="A0A2I2ABH8"/>
<evidence type="ECO:0000313" key="6">
    <source>
        <dbReference type="Proteomes" id="UP000234579"/>
    </source>
</evidence>
<reference evidence="6" key="1">
    <citation type="submission" date="2017-12" db="EMBL/GenBank/DDBJ databases">
        <authorList>
            <person name="Christensen H."/>
        </authorList>
    </citation>
    <scope>NUCLEOTIDE SEQUENCE [LARGE SCALE GENOMIC DNA]</scope>
    <source>
        <strain evidence="6">268A</strain>
    </source>
</reference>
<evidence type="ECO:0000256" key="4">
    <source>
        <dbReference type="SAM" id="SignalP"/>
    </source>
</evidence>
<dbReference type="SUPFAM" id="SSF57997">
    <property type="entry name" value="Tropomyosin"/>
    <property type="match status" value="1"/>
</dbReference>
<keyword evidence="3" id="KW-1133">Transmembrane helix</keyword>
<proteinExistence type="predicted"/>
<dbReference type="Gene3D" id="1.10.287.1490">
    <property type="match status" value="1"/>
</dbReference>
<feature type="coiled-coil region" evidence="1">
    <location>
        <begin position="109"/>
        <end position="227"/>
    </location>
</feature>
<gene>
    <name evidence="5" type="ORF">CYR79_04610</name>
</gene>
<comment type="caution">
    <text evidence="5">The sequence shown here is derived from an EMBL/GenBank/DDBJ whole genome shotgun (WGS) entry which is preliminary data.</text>
</comment>
<keyword evidence="3" id="KW-0812">Transmembrane</keyword>
<feature type="compositionally biased region" description="Polar residues" evidence="2">
    <location>
        <begin position="269"/>
        <end position="300"/>
    </location>
</feature>
<evidence type="ECO:0000256" key="3">
    <source>
        <dbReference type="SAM" id="Phobius"/>
    </source>
</evidence>
<dbReference type="Proteomes" id="UP000234579">
    <property type="component" value="Unassembled WGS sequence"/>
</dbReference>
<feature type="signal peptide" evidence="4">
    <location>
        <begin position="1"/>
        <end position="23"/>
    </location>
</feature>
<evidence type="ECO:0008006" key="7">
    <source>
        <dbReference type="Google" id="ProtNLM"/>
    </source>
</evidence>
<feature type="compositionally biased region" description="Polar residues" evidence="2">
    <location>
        <begin position="252"/>
        <end position="263"/>
    </location>
</feature>
<evidence type="ECO:0000256" key="2">
    <source>
        <dbReference type="SAM" id="MobiDB-lite"/>
    </source>
</evidence>
<keyword evidence="1" id="KW-0175">Coiled coil</keyword>
<accession>A0A2I2ABH8</accession>
<name>A0A2I2ABH8_9LACO</name>
<feature type="transmembrane region" description="Helical" evidence="3">
    <location>
        <begin position="350"/>
        <end position="368"/>
    </location>
</feature>